<feature type="transmembrane region" description="Helical" evidence="1">
    <location>
        <begin position="195"/>
        <end position="216"/>
    </location>
</feature>
<dbReference type="Pfam" id="PF24802">
    <property type="entry name" value="DUF7703"/>
    <property type="match status" value="1"/>
</dbReference>
<gene>
    <name evidence="3" type="ORF">G7Y89_g1111</name>
</gene>
<evidence type="ECO:0000313" key="3">
    <source>
        <dbReference type="EMBL" id="KAF4636976.1"/>
    </source>
</evidence>
<dbReference type="AlphaFoldDB" id="A0A8H4RX04"/>
<feature type="transmembrane region" description="Helical" evidence="1">
    <location>
        <begin position="157"/>
        <end position="175"/>
    </location>
</feature>
<feature type="transmembrane region" description="Helical" evidence="1">
    <location>
        <begin position="116"/>
        <end position="137"/>
    </location>
</feature>
<evidence type="ECO:0000313" key="4">
    <source>
        <dbReference type="Proteomes" id="UP000566819"/>
    </source>
</evidence>
<dbReference type="InterPro" id="IPR056120">
    <property type="entry name" value="DUF7703"/>
</dbReference>
<keyword evidence="4" id="KW-1185">Reference proteome</keyword>
<proteinExistence type="predicted"/>
<feature type="transmembrane region" description="Helical" evidence="1">
    <location>
        <begin position="20"/>
        <end position="41"/>
    </location>
</feature>
<dbReference type="Proteomes" id="UP000566819">
    <property type="component" value="Unassembled WGS sequence"/>
</dbReference>
<evidence type="ECO:0000256" key="1">
    <source>
        <dbReference type="SAM" id="Phobius"/>
    </source>
</evidence>
<dbReference type="PANTHER" id="PTHR37013:SF3">
    <property type="entry name" value="INTEGRAL MEMBRANE PROTEIN (AFU_ORTHOLOGUE AFUA_1G05950)"/>
    <property type="match status" value="1"/>
</dbReference>
<protein>
    <recommendedName>
        <fullName evidence="2">DUF7703 domain-containing protein</fullName>
    </recommendedName>
</protein>
<keyword evidence="1" id="KW-1133">Transmembrane helix</keyword>
<reference evidence="3 4" key="1">
    <citation type="submission" date="2020-03" db="EMBL/GenBank/DDBJ databases">
        <title>Draft Genome Sequence of Cudoniella acicularis.</title>
        <authorList>
            <person name="Buettner E."/>
            <person name="Kellner H."/>
        </authorList>
    </citation>
    <scope>NUCLEOTIDE SEQUENCE [LARGE SCALE GENOMIC DNA]</scope>
    <source>
        <strain evidence="3 4">DSM 108380</strain>
    </source>
</reference>
<keyword evidence="1" id="KW-0472">Membrane</keyword>
<feature type="transmembrane region" description="Helical" evidence="1">
    <location>
        <begin position="48"/>
        <end position="69"/>
    </location>
</feature>
<feature type="domain" description="DUF7703" evidence="2">
    <location>
        <begin position="15"/>
        <end position="251"/>
    </location>
</feature>
<name>A0A8H4RX04_9HELO</name>
<feature type="transmembrane region" description="Helical" evidence="1">
    <location>
        <begin position="81"/>
        <end position="104"/>
    </location>
</feature>
<sequence>MTDAGIGKNSVDSLTTTITIVVFVAIALYNVAELNFIIFGTFKRRSGLYFWSFLVSTWGIAIYSIGFLIKDMNISSQGYFYVTFIIVGWCFMVTGQSVVLYSRLHLVLQNTARLRLVLGMIIINGIICHTPTIVMVYGANSNNPEPFLLPYSICERVQVTIFFIQELVISGLYIFHTVKILRPEGGVRGRTARRIMGHLIYVNVIIVVLDITILGLEYSGLYDIQTAYKGLVYSVKLKLEFSILNRLIELAQSNRVFSHNNSSDRHVVPLETFDGDRLKQQTVGSWQGSGYRAYVYTGGVKDASFSGAVNQDDSVVVMTTEIGVRSHGNDERIDLESIGTKSNVTTESVVAEPGVDHLVLSSSSSQVKFASLGH</sequence>
<keyword evidence="1" id="KW-0812">Transmembrane</keyword>
<dbReference type="OrthoDB" id="405906at2759"/>
<organism evidence="3 4">
    <name type="scientific">Cudoniella acicularis</name>
    <dbReference type="NCBI Taxonomy" id="354080"/>
    <lineage>
        <taxon>Eukaryota</taxon>
        <taxon>Fungi</taxon>
        <taxon>Dikarya</taxon>
        <taxon>Ascomycota</taxon>
        <taxon>Pezizomycotina</taxon>
        <taxon>Leotiomycetes</taxon>
        <taxon>Helotiales</taxon>
        <taxon>Tricladiaceae</taxon>
        <taxon>Cudoniella</taxon>
    </lineage>
</organism>
<dbReference type="EMBL" id="JAAMPI010000041">
    <property type="protein sequence ID" value="KAF4636976.1"/>
    <property type="molecule type" value="Genomic_DNA"/>
</dbReference>
<comment type="caution">
    <text evidence="3">The sequence shown here is derived from an EMBL/GenBank/DDBJ whole genome shotgun (WGS) entry which is preliminary data.</text>
</comment>
<evidence type="ECO:0000259" key="2">
    <source>
        <dbReference type="Pfam" id="PF24802"/>
    </source>
</evidence>
<accession>A0A8H4RX04</accession>
<dbReference type="PANTHER" id="PTHR37013">
    <property type="entry name" value="INTEGRAL MEMBRANE PROTEIN (AFU_ORTHOLOGUE AFUA_1G05950)-RELATED"/>
    <property type="match status" value="1"/>
</dbReference>